<evidence type="ECO:0008006" key="4">
    <source>
        <dbReference type="Google" id="ProtNLM"/>
    </source>
</evidence>
<reference evidence="2 3" key="1">
    <citation type="journal article" date="2016" name="Nat. Commun.">
        <title>Thousands of microbial genomes shed light on interconnected biogeochemical processes in an aquifer system.</title>
        <authorList>
            <person name="Anantharaman K."/>
            <person name="Brown C.T."/>
            <person name="Hug L.A."/>
            <person name="Sharon I."/>
            <person name="Castelle C.J."/>
            <person name="Probst A.J."/>
            <person name="Thomas B.C."/>
            <person name="Singh A."/>
            <person name="Wilkins M.J."/>
            <person name="Karaoz U."/>
            <person name="Brodie E.L."/>
            <person name="Williams K.H."/>
            <person name="Hubbard S.S."/>
            <person name="Banfield J.F."/>
        </authorList>
    </citation>
    <scope>NUCLEOTIDE SEQUENCE [LARGE SCALE GENOMIC DNA]</scope>
</reference>
<sequence>MKYPGFATLSMVLIISAVLMVIVVTVSLLSVGEGQSALASELGGNDAYLVDGCVEDLLRKVHDNPSYAGTTITRPEGTCSISYTLSGPISWNVVVGESGTDFGRRVRVIFTCGQNITLTSWVEI</sequence>
<evidence type="ECO:0000256" key="1">
    <source>
        <dbReference type="SAM" id="Phobius"/>
    </source>
</evidence>
<organism evidence="2 3">
    <name type="scientific">Candidatus Amesbacteria bacterium RIFOXYB1_FULL_44_23</name>
    <dbReference type="NCBI Taxonomy" id="1797263"/>
    <lineage>
        <taxon>Bacteria</taxon>
        <taxon>Candidatus Amesiibacteriota</taxon>
    </lineage>
</organism>
<proteinExistence type="predicted"/>
<evidence type="ECO:0000313" key="3">
    <source>
        <dbReference type="Proteomes" id="UP000176424"/>
    </source>
</evidence>
<keyword evidence="1" id="KW-1133">Transmembrane helix</keyword>
<accession>A0A1F4ZWW0</accession>
<dbReference type="EMBL" id="MEXR01000019">
    <property type="protein sequence ID" value="OGD09894.1"/>
    <property type="molecule type" value="Genomic_DNA"/>
</dbReference>
<evidence type="ECO:0000313" key="2">
    <source>
        <dbReference type="EMBL" id="OGD09894.1"/>
    </source>
</evidence>
<dbReference type="AlphaFoldDB" id="A0A1F4ZWW0"/>
<dbReference type="Proteomes" id="UP000176424">
    <property type="component" value="Unassembled WGS sequence"/>
</dbReference>
<dbReference type="STRING" id="1797263.A2397_06235"/>
<keyword evidence="1" id="KW-0812">Transmembrane</keyword>
<protein>
    <recommendedName>
        <fullName evidence="4">Type 4 fimbrial biogenesis protein PilX N-terminal domain-containing protein</fullName>
    </recommendedName>
</protein>
<name>A0A1F4ZWW0_9BACT</name>
<comment type="caution">
    <text evidence="2">The sequence shown here is derived from an EMBL/GenBank/DDBJ whole genome shotgun (WGS) entry which is preliminary data.</text>
</comment>
<feature type="transmembrane region" description="Helical" evidence="1">
    <location>
        <begin position="6"/>
        <end position="29"/>
    </location>
</feature>
<gene>
    <name evidence="2" type="ORF">A2397_06235</name>
</gene>
<keyword evidence="1" id="KW-0472">Membrane</keyword>